<sequence length="682" mass="75141">MDDVARAIAPYFCRTRVVCIEVGDGATRLARALESQSIELRESRSFHIGKDEEGREGTVTLDACLDEIRDLIAVTFDDVVLAVYDERLVQPVMNALEPELSVGPIGIVVANVPWTRADDGAGEAGWSIREVDDFLGGAGYGSFGFYEQREALPAPDAGQEAATLLRGVSAVFIDREFNGRRPYALMCELFDARRETRSRAAQTRMVAVLPERLILVENSTVKKRNTVRTRTVRSDVAGSQDENEVPETLIVMLVHDVTVAIETAAMLLERAGRPSRVVLLELEKIASLRSAVEAVVVRFSPEFFVVVSDTVVPSRDWLEQAHATLNESGGDVCRFGGSDGSVDAATEVLLIRNAFCAGLYGEARFFNSYRSLAVALSEIAERARRAGTLVRSPEGVLVEPDMHGIETPSADAARAAAEDDDLYKRRQMEDFDVPASPSASMRPRTYVPGKAVSVGTVETGIRIENAAAPTFGPESANDEVVVLMPAINLDKALVTARRLVARAGVKTTVLILHDADRDGFIPVVNRAFAATQAPFVVYLAEDAVPGYDWLKQGLNRLKETGKGLLAFNCGKWHGRLASFGLVRRAWVRTVYDDALLYPGYRAHKADNEISVIARVEDAYVYCRECVLMENDPQKNFRENVPQDRDLFQDRFRSGFEGRVDFEKLRPLAEEYFVPLEEPAQAG</sequence>
<dbReference type="EMBL" id="VHLH01000020">
    <property type="protein sequence ID" value="TPW27571.1"/>
    <property type="molecule type" value="Genomic_DNA"/>
</dbReference>
<dbReference type="AlphaFoldDB" id="A0A506U2S1"/>
<reference evidence="1 2" key="1">
    <citation type="submission" date="2019-06" db="EMBL/GenBank/DDBJ databases">
        <authorList>
            <person name="Li M."/>
        </authorList>
    </citation>
    <scope>NUCLEOTIDE SEQUENCE [LARGE SCALE GENOMIC DNA]</scope>
    <source>
        <strain evidence="1 2">BGMRC6574</strain>
    </source>
</reference>
<organism evidence="1 2">
    <name type="scientific">Pararhizobium mangrovi</name>
    <dbReference type="NCBI Taxonomy" id="2590452"/>
    <lineage>
        <taxon>Bacteria</taxon>
        <taxon>Pseudomonadati</taxon>
        <taxon>Pseudomonadota</taxon>
        <taxon>Alphaproteobacteria</taxon>
        <taxon>Hyphomicrobiales</taxon>
        <taxon>Rhizobiaceae</taxon>
        <taxon>Rhizobium/Agrobacterium group</taxon>
        <taxon>Pararhizobium</taxon>
    </lineage>
</organism>
<evidence type="ECO:0000313" key="2">
    <source>
        <dbReference type="Proteomes" id="UP000320314"/>
    </source>
</evidence>
<comment type="caution">
    <text evidence="1">The sequence shown here is derived from an EMBL/GenBank/DDBJ whole genome shotgun (WGS) entry which is preliminary data.</text>
</comment>
<accession>A0A506U2S1</accession>
<gene>
    <name evidence="1" type="ORF">FJU11_11315</name>
</gene>
<dbReference type="RefSeq" id="WP_141167164.1">
    <property type="nucleotide sequence ID" value="NZ_VHLH01000020.1"/>
</dbReference>
<keyword evidence="2" id="KW-1185">Reference proteome</keyword>
<dbReference type="Proteomes" id="UP000320314">
    <property type="component" value="Unassembled WGS sequence"/>
</dbReference>
<evidence type="ECO:0008006" key="3">
    <source>
        <dbReference type="Google" id="ProtNLM"/>
    </source>
</evidence>
<proteinExistence type="predicted"/>
<protein>
    <recommendedName>
        <fullName evidence="3">Glycosyltransferase 2-like domain-containing protein</fullName>
    </recommendedName>
</protein>
<name>A0A506U2S1_9HYPH</name>
<evidence type="ECO:0000313" key="1">
    <source>
        <dbReference type="EMBL" id="TPW27571.1"/>
    </source>
</evidence>
<dbReference type="OrthoDB" id="7547145at2"/>